<feature type="transmembrane region" description="Helical" evidence="2">
    <location>
        <begin position="121"/>
        <end position="144"/>
    </location>
</feature>
<keyword evidence="2" id="KW-0472">Membrane</keyword>
<dbReference type="InParanoid" id="A0A1E7FHI7"/>
<feature type="transmembrane region" description="Helical" evidence="2">
    <location>
        <begin position="84"/>
        <end position="109"/>
    </location>
</feature>
<feature type="compositionally biased region" description="Polar residues" evidence="1">
    <location>
        <begin position="251"/>
        <end position="268"/>
    </location>
</feature>
<dbReference type="Proteomes" id="UP000095751">
    <property type="component" value="Unassembled WGS sequence"/>
</dbReference>
<evidence type="ECO:0000313" key="4">
    <source>
        <dbReference type="Proteomes" id="UP000095751"/>
    </source>
</evidence>
<feature type="transmembrane region" description="Helical" evidence="2">
    <location>
        <begin position="176"/>
        <end position="198"/>
    </location>
</feature>
<protein>
    <submittedName>
        <fullName evidence="3">Uncharacterized protein</fullName>
    </submittedName>
</protein>
<sequence>MIIDCNMFTRICTIFTRIVIIGYAILAAFTLLEARDLATSDGYYYDSDKGIVSVPLLLCAPPSIENDGSTFIISSDSGCHSLTWLIGAPFICSACSIFACLFFVIMDILARYKKGPFSMSAVAGMGLYLIIILVQAGISTGALVEQSLYWVEYMQKYLDDNVEFYVTARSYANTNILLSSAGCAFVAAFFVLVDTILYRCNEKRQTAKKDEAIVIFVHQSTIDVEKVAHTSTIYDLNKSNTLDTMDENNRETCSNDGETATPTWVTSA</sequence>
<dbReference type="AlphaFoldDB" id="A0A1E7FHI7"/>
<keyword evidence="2" id="KW-0812">Transmembrane</keyword>
<name>A0A1E7FHI7_9STRA</name>
<organism evidence="3 4">
    <name type="scientific">Fragilariopsis cylindrus CCMP1102</name>
    <dbReference type="NCBI Taxonomy" id="635003"/>
    <lineage>
        <taxon>Eukaryota</taxon>
        <taxon>Sar</taxon>
        <taxon>Stramenopiles</taxon>
        <taxon>Ochrophyta</taxon>
        <taxon>Bacillariophyta</taxon>
        <taxon>Bacillariophyceae</taxon>
        <taxon>Bacillariophycidae</taxon>
        <taxon>Bacillariales</taxon>
        <taxon>Bacillariaceae</taxon>
        <taxon>Fragilariopsis</taxon>
    </lineage>
</organism>
<proteinExistence type="predicted"/>
<keyword evidence="4" id="KW-1185">Reference proteome</keyword>
<feature type="region of interest" description="Disordered" evidence="1">
    <location>
        <begin position="245"/>
        <end position="268"/>
    </location>
</feature>
<evidence type="ECO:0000256" key="1">
    <source>
        <dbReference type="SAM" id="MobiDB-lite"/>
    </source>
</evidence>
<evidence type="ECO:0000313" key="3">
    <source>
        <dbReference type="EMBL" id="OEU17646.1"/>
    </source>
</evidence>
<reference evidence="3 4" key="1">
    <citation type="submission" date="2016-09" db="EMBL/GenBank/DDBJ databases">
        <title>Extensive genetic diversity and differential bi-allelic expression allows diatom success in the polar Southern Ocean.</title>
        <authorList>
            <consortium name="DOE Joint Genome Institute"/>
            <person name="Mock T."/>
            <person name="Otillar R.P."/>
            <person name="Strauss J."/>
            <person name="Dupont C."/>
            <person name="Frickenhaus S."/>
            <person name="Maumus F."/>
            <person name="Mcmullan M."/>
            <person name="Sanges R."/>
            <person name="Schmutz J."/>
            <person name="Toseland A."/>
            <person name="Valas R."/>
            <person name="Veluchamy A."/>
            <person name="Ward B.J."/>
            <person name="Allen A."/>
            <person name="Barry K."/>
            <person name="Falciatore A."/>
            <person name="Ferrante M."/>
            <person name="Fortunato A.E."/>
            <person name="Gloeckner G."/>
            <person name="Gruber A."/>
            <person name="Hipkin R."/>
            <person name="Janech M."/>
            <person name="Kroth P."/>
            <person name="Leese F."/>
            <person name="Lindquist E."/>
            <person name="Lyon B.R."/>
            <person name="Martin J."/>
            <person name="Mayer C."/>
            <person name="Parker M."/>
            <person name="Quesneville H."/>
            <person name="Raymond J."/>
            <person name="Uhlig C."/>
            <person name="Valentin K.U."/>
            <person name="Worden A.Z."/>
            <person name="Armbrust E.V."/>
            <person name="Bowler C."/>
            <person name="Green B."/>
            <person name="Moulton V."/>
            <person name="Van Oosterhout C."/>
            <person name="Grigoriev I."/>
        </authorList>
    </citation>
    <scope>NUCLEOTIDE SEQUENCE [LARGE SCALE GENOMIC DNA]</scope>
    <source>
        <strain evidence="3 4">CCMP1102</strain>
    </source>
</reference>
<dbReference type="EMBL" id="KV784357">
    <property type="protein sequence ID" value="OEU17646.1"/>
    <property type="molecule type" value="Genomic_DNA"/>
</dbReference>
<evidence type="ECO:0000256" key="2">
    <source>
        <dbReference type="SAM" id="Phobius"/>
    </source>
</evidence>
<gene>
    <name evidence="3" type="ORF">FRACYDRAFT_238071</name>
</gene>
<dbReference type="OrthoDB" id="10368233at2759"/>
<feature type="transmembrane region" description="Helical" evidence="2">
    <location>
        <begin position="12"/>
        <end position="32"/>
    </location>
</feature>
<dbReference type="KEGG" id="fcy:FRACYDRAFT_238071"/>
<accession>A0A1E7FHI7</accession>
<keyword evidence="2" id="KW-1133">Transmembrane helix</keyword>